<evidence type="ECO:0000259" key="10">
    <source>
        <dbReference type="PROSITE" id="PS50110"/>
    </source>
</evidence>
<evidence type="ECO:0000259" key="11">
    <source>
        <dbReference type="PROSITE" id="PS50112"/>
    </source>
</evidence>
<organism evidence="14 15">
    <name type="scientific">Azospirillum palustre</name>
    <dbReference type="NCBI Taxonomy" id="2044885"/>
    <lineage>
        <taxon>Bacteria</taxon>
        <taxon>Pseudomonadati</taxon>
        <taxon>Pseudomonadota</taxon>
        <taxon>Alphaproteobacteria</taxon>
        <taxon>Rhodospirillales</taxon>
        <taxon>Azospirillaceae</taxon>
        <taxon>Azospirillum</taxon>
    </lineage>
</organism>
<feature type="domain" description="HAMP" evidence="13">
    <location>
        <begin position="311"/>
        <end position="362"/>
    </location>
</feature>
<dbReference type="InterPro" id="IPR001789">
    <property type="entry name" value="Sig_transdc_resp-reg_receiver"/>
</dbReference>
<evidence type="ECO:0000256" key="3">
    <source>
        <dbReference type="ARBA" id="ARBA00012438"/>
    </source>
</evidence>
<dbReference type="InterPro" id="IPR036097">
    <property type="entry name" value="HisK_dim/P_sf"/>
</dbReference>
<dbReference type="GO" id="GO:0009927">
    <property type="term" value="F:histidine phosphotransfer kinase activity"/>
    <property type="evidence" value="ECO:0007669"/>
    <property type="project" value="TreeGrafter"/>
</dbReference>
<dbReference type="Pfam" id="PF00072">
    <property type="entry name" value="Response_reg"/>
    <property type="match status" value="1"/>
</dbReference>
<dbReference type="CDD" id="cd18774">
    <property type="entry name" value="PDC2_HK_sensor"/>
    <property type="match status" value="1"/>
</dbReference>
<keyword evidence="15" id="KW-1185">Reference proteome</keyword>
<dbReference type="PROSITE" id="PS50110">
    <property type="entry name" value="RESPONSE_REGULATORY"/>
    <property type="match status" value="1"/>
</dbReference>
<evidence type="ECO:0000256" key="8">
    <source>
        <dbReference type="SAM" id="Phobius"/>
    </source>
</evidence>
<evidence type="ECO:0000256" key="6">
    <source>
        <dbReference type="ARBA" id="ARBA00022777"/>
    </source>
</evidence>
<reference evidence="15" key="1">
    <citation type="submission" date="2017-10" db="EMBL/GenBank/DDBJ databases">
        <authorList>
            <person name="Kravchenko I.K."/>
            <person name="Grouzdev D.S."/>
        </authorList>
    </citation>
    <scope>NUCLEOTIDE SEQUENCE [LARGE SCALE GENOMIC DNA]</scope>
    <source>
        <strain evidence="15">B2</strain>
    </source>
</reference>
<dbReference type="SMART" id="SM00388">
    <property type="entry name" value="HisKA"/>
    <property type="match status" value="1"/>
</dbReference>
<dbReference type="Proteomes" id="UP000225379">
    <property type="component" value="Unassembled WGS sequence"/>
</dbReference>
<dbReference type="SUPFAM" id="SSF55785">
    <property type="entry name" value="PYP-like sensor domain (PAS domain)"/>
    <property type="match status" value="1"/>
</dbReference>
<dbReference type="SUPFAM" id="SSF52172">
    <property type="entry name" value="CheY-like"/>
    <property type="match status" value="1"/>
</dbReference>
<dbReference type="Gene3D" id="3.30.450.20">
    <property type="entry name" value="PAS domain"/>
    <property type="match status" value="2"/>
</dbReference>
<accession>A0A2B8B717</accession>
<dbReference type="EC" id="2.7.13.3" evidence="3"/>
<comment type="subcellular location">
    <subcellularLocation>
        <location evidence="2">Membrane</location>
    </subcellularLocation>
</comment>
<dbReference type="SUPFAM" id="SSF47384">
    <property type="entry name" value="Homodimeric domain of signal transducing histidine kinase"/>
    <property type="match status" value="1"/>
</dbReference>
<dbReference type="EMBL" id="PDKW01000043">
    <property type="protein sequence ID" value="PGH53057.1"/>
    <property type="molecule type" value="Genomic_DNA"/>
</dbReference>
<keyword evidence="8" id="KW-1133">Transmembrane helix</keyword>
<evidence type="ECO:0000259" key="12">
    <source>
        <dbReference type="PROSITE" id="PS50113"/>
    </source>
</evidence>
<proteinExistence type="predicted"/>
<dbReference type="Pfam" id="PF02518">
    <property type="entry name" value="HATPase_c"/>
    <property type="match status" value="1"/>
</dbReference>
<evidence type="ECO:0000256" key="4">
    <source>
        <dbReference type="ARBA" id="ARBA00022553"/>
    </source>
</evidence>
<dbReference type="InterPro" id="IPR004358">
    <property type="entry name" value="Sig_transdc_His_kin-like_C"/>
</dbReference>
<feature type="transmembrane region" description="Helical" evidence="8">
    <location>
        <begin position="20"/>
        <end position="44"/>
    </location>
</feature>
<dbReference type="PROSITE" id="PS50885">
    <property type="entry name" value="HAMP"/>
    <property type="match status" value="1"/>
</dbReference>
<dbReference type="SUPFAM" id="SSF55874">
    <property type="entry name" value="ATPase domain of HSP90 chaperone/DNA topoisomerase II/histidine kinase"/>
    <property type="match status" value="1"/>
</dbReference>
<gene>
    <name evidence="14" type="ORF">CRT60_24330</name>
</gene>
<dbReference type="Pfam" id="PF00512">
    <property type="entry name" value="HisKA"/>
    <property type="match status" value="1"/>
</dbReference>
<protein>
    <recommendedName>
        <fullName evidence="3">histidine kinase</fullName>
        <ecNumber evidence="3">2.7.13.3</ecNumber>
    </recommendedName>
</protein>
<dbReference type="FunFam" id="3.30.565.10:FF:000049">
    <property type="entry name" value="Two-component sensor histidine kinase"/>
    <property type="match status" value="1"/>
</dbReference>
<feature type="modified residue" description="4-aspartylphosphate" evidence="7">
    <location>
        <position position="796"/>
    </location>
</feature>
<dbReference type="SMART" id="SM00448">
    <property type="entry name" value="REC"/>
    <property type="match status" value="1"/>
</dbReference>
<dbReference type="OrthoDB" id="8477070at2"/>
<dbReference type="InterPro" id="IPR035965">
    <property type="entry name" value="PAS-like_dom_sf"/>
</dbReference>
<feature type="transmembrane region" description="Helical" evidence="8">
    <location>
        <begin position="288"/>
        <end position="309"/>
    </location>
</feature>
<feature type="domain" description="Histidine kinase" evidence="9">
    <location>
        <begin position="512"/>
        <end position="725"/>
    </location>
</feature>
<dbReference type="InterPro" id="IPR003660">
    <property type="entry name" value="HAMP_dom"/>
</dbReference>
<dbReference type="PRINTS" id="PR00344">
    <property type="entry name" value="BCTRLSENSOR"/>
</dbReference>
<dbReference type="Pfam" id="PF00989">
    <property type="entry name" value="PAS"/>
    <property type="match status" value="1"/>
</dbReference>
<comment type="caution">
    <text evidence="14">The sequence shown here is derived from an EMBL/GenBank/DDBJ whole genome shotgun (WGS) entry which is preliminary data.</text>
</comment>
<dbReference type="InterPro" id="IPR005467">
    <property type="entry name" value="His_kinase_dom"/>
</dbReference>
<dbReference type="PROSITE" id="PS50109">
    <property type="entry name" value="HIS_KIN"/>
    <property type="match status" value="1"/>
</dbReference>
<dbReference type="PROSITE" id="PS50113">
    <property type="entry name" value="PAC"/>
    <property type="match status" value="1"/>
</dbReference>
<dbReference type="InterPro" id="IPR003661">
    <property type="entry name" value="HisK_dim/P_dom"/>
</dbReference>
<dbReference type="SMART" id="SM00091">
    <property type="entry name" value="PAS"/>
    <property type="match status" value="1"/>
</dbReference>
<evidence type="ECO:0000259" key="13">
    <source>
        <dbReference type="PROSITE" id="PS50885"/>
    </source>
</evidence>
<dbReference type="GO" id="GO:0000155">
    <property type="term" value="F:phosphorelay sensor kinase activity"/>
    <property type="evidence" value="ECO:0007669"/>
    <property type="project" value="InterPro"/>
</dbReference>
<keyword evidence="6 14" id="KW-0418">Kinase</keyword>
<sequence length="866" mass="93577">MMRSPSKRRHEHRSPQSRSLRSWLVLLVTVVAVPLVVFSGVLLVRTVNVQTETVERLVRDRAHLLAEDVDREVARLVAAAEVLATSESLAAGDFATFYRRAVEVRDRLGTNVVLRDLNSQQIVNSRVPWGTALPVNTGFTADQRAIATRKPQVSGLIMGGVTQAPLLIVVTPVIRDGDVRFLLSLTITQERLQAIVSPDRLPAGWRAGVIDEDGTVIARSHLAEQFVGKRLPTSLWDGMRDPSEGVHRAVNLEGTTAFQAFSRSRSSGWVVATSVPQSLIEEPARGTLLLFAGGGLGLFLIGIGAAVWLGRRLIRPVMRLAEAAKALGVGHPPSADAGGVLEIDAVGKAIRDAAGLIQQREADLATSEARYRAMVQTAADAMVVIDGGGIIQSLNPAAERIFGYRADEAIGRSVRLLMPEPCSSASDADVLTCLFGGDRRGNGVGRDHMGQRKDGSVFPIELAIAEWTSGTQRYFCGIIRDITERKLSEDALRTSKAEADRANVAKSKFLAAASHDLRQPVQAMMLFQSALESKLDGHPASRLLKSLGEAMDGLRMLLDSLLDVSKLDAGLIVPAPVDMPVGPLLERLATEYQPRAAAKGLRLRVLRNGATVRSDPALLERILRNLIENALRYTERGGVLVGCRRQGDHLHIDVIDTGIGIASEKHDEIFEEFFQIGNPERDRNKGLGLGLAVVRRLGRLLGHRIDLRSVPGRGSAFRVELPVVTPQASGSGRPDDVSVLEGHRGLILVIDDEALVRMGLQAMLEGWGYRVLTAGSVEDAVRHVESGEWPTAILADYRLRGGETGLDAISAVCDRLNMPVPATVITGDTAPERLVEVRAGGHALLHKPVAAYELRNAVAEMLSLAD</sequence>
<evidence type="ECO:0000259" key="9">
    <source>
        <dbReference type="PROSITE" id="PS50109"/>
    </source>
</evidence>
<dbReference type="InterPro" id="IPR013767">
    <property type="entry name" value="PAS_fold"/>
</dbReference>
<dbReference type="InterPro" id="IPR036890">
    <property type="entry name" value="HATPase_C_sf"/>
</dbReference>
<dbReference type="CDD" id="cd00130">
    <property type="entry name" value="PAS"/>
    <property type="match status" value="1"/>
</dbReference>
<dbReference type="GO" id="GO:0006355">
    <property type="term" value="P:regulation of DNA-templated transcription"/>
    <property type="evidence" value="ECO:0007669"/>
    <property type="project" value="InterPro"/>
</dbReference>
<evidence type="ECO:0000313" key="14">
    <source>
        <dbReference type="EMBL" id="PGH53057.1"/>
    </source>
</evidence>
<evidence type="ECO:0000256" key="2">
    <source>
        <dbReference type="ARBA" id="ARBA00004370"/>
    </source>
</evidence>
<evidence type="ECO:0000256" key="7">
    <source>
        <dbReference type="PROSITE-ProRule" id="PRU00169"/>
    </source>
</evidence>
<keyword evidence="5" id="KW-0808">Transferase</keyword>
<feature type="domain" description="PAS" evidence="11">
    <location>
        <begin position="367"/>
        <end position="420"/>
    </location>
</feature>
<keyword evidence="8" id="KW-0472">Membrane</keyword>
<dbReference type="CDD" id="cd00082">
    <property type="entry name" value="HisKA"/>
    <property type="match status" value="1"/>
</dbReference>
<feature type="domain" description="PAC" evidence="12">
    <location>
        <begin position="444"/>
        <end position="494"/>
    </location>
</feature>
<feature type="domain" description="Response regulatory" evidence="10">
    <location>
        <begin position="746"/>
        <end position="862"/>
    </location>
</feature>
<dbReference type="InterPro" id="IPR011006">
    <property type="entry name" value="CheY-like_superfamily"/>
</dbReference>
<comment type="catalytic activity">
    <reaction evidence="1">
        <text>ATP + protein L-histidine = ADP + protein N-phospho-L-histidine.</text>
        <dbReference type="EC" id="2.7.13.3"/>
    </reaction>
</comment>
<dbReference type="GO" id="GO:0005886">
    <property type="term" value="C:plasma membrane"/>
    <property type="evidence" value="ECO:0007669"/>
    <property type="project" value="TreeGrafter"/>
</dbReference>
<dbReference type="Gene3D" id="3.40.50.2300">
    <property type="match status" value="1"/>
</dbReference>
<evidence type="ECO:0000256" key="1">
    <source>
        <dbReference type="ARBA" id="ARBA00000085"/>
    </source>
</evidence>
<keyword evidence="8" id="KW-0812">Transmembrane</keyword>
<dbReference type="SMART" id="SM00387">
    <property type="entry name" value="HATPase_c"/>
    <property type="match status" value="1"/>
</dbReference>
<evidence type="ECO:0000313" key="15">
    <source>
        <dbReference type="Proteomes" id="UP000225379"/>
    </source>
</evidence>
<dbReference type="AlphaFoldDB" id="A0A2B8B717"/>
<name>A0A2B8B717_9PROT</name>
<dbReference type="Gene3D" id="3.30.565.10">
    <property type="entry name" value="Histidine kinase-like ATPase, C-terminal domain"/>
    <property type="match status" value="1"/>
</dbReference>
<dbReference type="InterPro" id="IPR000014">
    <property type="entry name" value="PAS"/>
</dbReference>
<dbReference type="NCBIfam" id="TIGR00229">
    <property type="entry name" value="sensory_box"/>
    <property type="match status" value="1"/>
</dbReference>
<dbReference type="InterPro" id="IPR000700">
    <property type="entry name" value="PAS-assoc_C"/>
</dbReference>
<evidence type="ECO:0000256" key="5">
    <source>
        <dbReference type="ARBA" id="ARBA00022679"/>
    </source>
</evidence>
<dbReference type="PROSITE" id="PS50112">
    <property type="entry name" value="PAS"/>
    <property type="match status" value="1"/>
</dbReference>
<dbReference type="PANTHER" id="PTHR43047:SF9">
    <property type="entry name" value="HISTIDINE KINASE"/>
    <property type="match status" value="1"/>
</dbReference>
<dbReference type="Gene3D" id="1.10.287.130">
    <property type="match status" value="1"/>
</dbReference>
<dbReference type="PANTHER" id="PTHR43047">
    <property type="entry name" value="TWO-COMPONENT HISTIDINE PROTEIN KINASE"/>
    <property type="match status" value="1"/>
</dbReference>
<dbReference type="CDD" id="cd00156">
    <property type="entry name" value="REC"/>
    <property type="match status" value="1"/>
</dbReference>
<dbReference type="InterPro" id="IPR003594">
    <property type="entry name" value="HATPase_dom"/>
</dbReference>
<keyword evidence="4 7" id="KW-0597">Phosphoprotein</keyword>